<sequence length="400" mass="42177">MYLHVMKVACTPDERHCENSVNPSSSSTLPSATTSSSCPVEHGVPDEESRFTRLYEAAVENESALRVGNYTRRLLFDEFCATSDATRQASQPTCRMLRQRHPALRSLSLSVEGMHSAGADRTSATQLPADSTMSAAESLQAYLSPALSAWRCASQEPFASSAQVAAAAPLPTSAVASDVRPRSPLPLHIDESDAPVDEGAHGEGLEALYMDVFDQEGPANNHEVAVNAAYTREREAADRAALLSAQQATMAGCPCGFTARGSTPSADVSLSNASSLLPEEDDISLVLQPVLGGVAQRRGRGIRVHLESEPSVTTSSSMVDASFLQAGRETTTLTCAVCELSGVVGDPHRTCIDAVELQEEDELHPCGTCGALVHSYCACPGTTADTHYCCNPCCPGGGTV</sequence>
<keyword evidence="3" id="KW-1185">Reference proteome</keyword>
<dbReference type="InParanoid" id="Q4QGS6"/>
<evidence type="ECO:0000313" key="3">
    <source>
        <dbReference type="Proteomes" id="UP000000542"/>
    </source>
</evidence>
<accession>Q4QGS6</accession>
<dbReference type="GeneID" id="5649907"/>
<feature type="compositionally biased region" description="Low complexity" evidence="1">
    <location>
        <begin position="20"/>
        <end position="39"/>
    </location>
</feature>
<dbReference type="KEGG" id="lma:LMJF_12_0170"/>
<dbReference type="HOGENOM" id="CLU_689748_0_0_1"/>
<proteinExistence type="predicted"/>
<dbReference type="EMBL" id="FR796408">
    <property type="protein sequence ID" value="CAJ02441.1"/>
    <property type="molecule type" value="Genomic_DNA"/>
</dbReference>
<gene>
    <name evidence="2" type="ORF">LMJF_12_0170</name>
</gene>
<reference evidence="2 3" key="1">
    <citation type="journal article" date="2005" name="Science">
        <title>The genome of the kinetoplastid parasite, Leishmania major.</title>
        <authorList>
            <person name="Ivens A.C."/>
            <person name="Peacock C.S."/>
            <person name="Worthey E.A."/>
            <person name="Murphy L."/>
            <person name="Aggarwal G."/>
            <person name="Berriman M."/>
            <person name="Sisk E."/>
            <person name="Rajandream M.A."/>
            <person name="Adlem E."/>
            <person name="Aert R."/>
            <person name="Anupama A."/>
            <person name="Apostolou Z."/>
            <person name="Attipoe P."/>
            <person name="Bason N."/>
            <person name="Bauser C."/>
            <person name="Beck A."/>
            <person name="Beverley S.M."/>
            <person name="Bianchettin G."/>
            <person name="Borzym K."/>
            <person name="Bothe G."/>
            <person name="Bruschi C.V."/>
            <person name="Collins M."/>
            <person name="Cadag E."/>
            <person name="Ciarloni L."/>
            <person name="Clayton C."/>
            <person name="Coulson R.M."/>
            <person name="Cronin A."/>
            <person name="Cruz A.K."/>
            <person name="Davies R.M."/>
            <person name="De Gaudenzi J."/>
            <person name="Dobson D.E."/>
            <person name="Duesterhoeft A."/>
            <person name="Fazelina G."/>
            <person name="Fosker N."/>
            <person name="Frasch A.C."/>
            <person name="Fraser A."/>
            <person name="Fuchs M."/>
            <person name="Gabel C."/>
            <person name="Goble A."/>
            <person name="Goffeau A."/>
            <person name="Harris D."/>
            <person name="Hertz-Fowler C."/>
            <person name="Hilbert H."/>
            <person name="Horn D."/>
            <person name="Huang Y."/>
            <person name="Klages S."/>
            <person name="Knights A."/>
            <person name="Kube M."/>
            <person name="Larke N."/>
            <person name="Litvin L."/>
            <person name="Lord A."/>
            <person name="Louie T."/>
            <person name="Marra M."/>
            <person name="Masuy D."/>
            <person name="Matthews K."/>
            <person name="Michaeli S."/>
            <person name="Mottram J.C."/>
            <person name="Muller-Auer S."/>
            <person name="Munden H."/>
            <person name="Nelson S."/>
            <person name="Norbertczak H."/>
            <person name="Oliver K."/>
            <person name="O'neil S."/>
            <person name="Pentony M."/>
            <person name="Pohl T.M."/>
            <person name="Price C."/>
            <person name="Purnelle B."/>
            <person name="Quail M.A."/>
            <person name="Rabbinowitsch E."/>
            <person name="Reinhardt R."/>
            <person name="Rieger M."/>
            <person name="Rinta J."/>
            <person name="Robben J."/>
            <person name="Robertson L."/>
            <person name="Ruiz J.C."/>
            <person name="Rutter S."/>
            <person name="Saunders D."/>
            <person name="Schafer M."/>
            <person name="Schein J."/>
            <person name="Schwartz D.C."/>
            <person name="Seeger K."/>
            <person name="Seyler A."/>
            <person name="Sharp S."/>
            <person name="Shin H."/>
            <person name="Sivam D."/>
            <person name="Squares R."/>
            <person name="Squares S."/>
            <person name="Tosato V."/>
            <person name="Vogt C."/>
            <person name="Volckaert G."/>
            <person name="Wambutt R."/>
            <person name="Warren T."/>
            <person name="Wedler H."/>
            <person name="Woodward J."/>
            <person name="Zhou S."/>
            <person name="Zimmermann W."/>
            <person name="Smith D.F."/>
            <person name="Blackwell J.M."/>
            <person name="Stuart K.D."/>
            <person name="Barrell B."/>
            <person name="Myler P.J."/>
        </authorList>
    </citation>
    <scope>NUCLEOTIDE SEQUENCE [LARGE SCALE GENOMIC DNA]</scope>
    <source>
        <strain evidence="3">MHOM/IL/81/Friedlin</strain>
    </source>
</reference>
<dbReference type="AlphaFoldDB" id="Q4QGS6"/>
<dbReference type="RefSeq" id="XP_001681622.1">
    <property type="nucleotide sequence ID" value="XM_001681570.1"/>
</dbReference>
<organism evidence="2 3">
    <name type="scientific">Leishmania major</name>
    <dbReference type="NCBI Taxonomy" id="5664"/>
    <lineage>
        <taxon>Eukaryota</taxon>
        <taxon>Discoba</taxon>
        <taxon>Euglenozoa</taxon>
        <taxon>Kinetoplastea</taxon>
        <taxon>Metakinetoplastina</taxon>
        <taxon>Trypanosomatida</taxon>
        <taxon>Trypanosomatidae</taxon>
        <taxon>Leishmaniinae</taxon>
        <taxon>Leishmania</taxon>
    </lineage>
</organism>
<dbReference type="VEuPathDB" id="TriTrypDB:LMJSD75_120007800"/>
<dbReference type="Proteomes" id="UP000000542">
    <property type="component" value="Chromosome 12"/>
</dbReference>
<dbReference type="VEuPathDB" id="TriTrypDB:LMJLV39_120007100"/>
<evidence type="ECO:0000256" key="1">
    <source>
        <dbReference type="SAM" id="MobiDB-lite"/>
    </source>
</evidence>
<protein>
    <submittedName>
        <fullName evidence="2">Uncharacterized protein</fullName>
    </submittedName>
</protein>
<reference evidence="2 3" key="2">
    <citation type="journal article" date="2011" name="Genome Res.">
        <title>Chromosome and gene copy number variation allow major structural change between species and strains of Leishmania.</title>
        <authorList>
            <person name="Rogers M.B."/>
            <person name="Hilley J.D."/>
            <person name="Dickens N.J."/>
            <person name="Wilkes J."/>
            <person name="Bates P.A."/>
            <person name="Depledge D.P."/>
            <person name="Harris D."/>
            <person name="Her Y."/>
            <person name="Herzyk P."/>
            <person name="Imamura H."/>
            <person name="Otto T.D."/>
            <person name="Sanders M."/>
            <person name="Seeger K."/>
            <person name="Dujardin J.C."/>
            <person name="Berriman M."/>
            <person name="Smith D.F."/>
            <person name="Hertz-Fowler C."/>
            <person name="Mottram J.C."/>
        </authorList>
    </citation>
    <scope>NUCLEOTIDE SEQUENCE [LARGE SCALE GENOMIC DNA]</scope>
    <source>
        <strain evidence="3">MHOM/IL/81/Friedlin</strain>
    </source>
</reference>
<dbReference type="OMA" id="EDELHPC"/>
<evidence type="ECO:0000313" key="2">
    <source>
        <dbReference type="EMBL" id="CAJ02441.1"/>
    </source>
</evidence>
<dbReference type="eggNOG" id="ENOG502SJBQ">
    <property type="taxonomic scope" value="Eukaryota"/>
</dbReference>
<feature type="region of interest" description="Disordered" evidence="1">
    <location>
        <begin position="15"/>
        <end position="44"/>
    </location>
</feature>
<dbReference type="VEuPathDB" id="TriTrypDB:LMJFC_120007300"/>
<name>Q4QGS6_LEIMA</name>
<dbReference type="SMR" id="Q4QGS6"/>
<dbReference type="VEuPathDB" id="TriTrypDB:LmjF.12.0170"/>